<organism evidence="4 5">
    <name type="scientific">Adhaeribacter pallidiroseus</name>
    <dbReference type="NCBI Taxonomy" id="2072847"/>
    <lineage>
        <taxon>Bacteria</taxon>
        <taxon>Pseudomonadati</taxon>
        <taxon>Bacteroidota</taxon>
        <taxon>Cytophagia</taxon>
        <taxon>Cytophagales</taxon>
        <taxon>Hymenobacteraceae</taxon>
        <taxon>Adhaeribacter</taxon>
    </lineage>
</organism>
<dbReference type="InterPro" id="IPR004839">
    <property type="entry name" value="Aminotransferase_I/II_large"/>
</dbReference>
<dbReference type="InterPro" id="IPR050087">
    <property type="entry name" value="AON_synthase_class-II"/>
</dbReference>
<evidence type="ECO:0000313" key="4">
    <source>
        <dbReference type="EMBL" id="RDC62089.1"/>
    </source>
</evidence>
<dbReference type="InterPro" id="IPR015422">
    <property type="entry name" value="PyrdxlP-dep_Trfase_small"/>
</dbReference>
<evidence type="ECO:0000256" key="1">
    <source>
        <dbReference type="ARBA" id="ARBA00001933"/>
    </source>
</evidence>
<dbReference type="EMBL" id="QASA01000001">
    <property type="protein sequence ID" value="RDC62089.1"/>
    <property type="molecule type" value="Genomic_DNA"/>
</dbReference>
<dbReference type="Pfam" id="PF00155">
    <property type="entry name" value="Aminotran_1_2"/>
    <property type="match status" value="1"/>
</dbReference>
<gene>
    <name evidence="4" type="primary">bioF</name>
    <name evidence="4" type="ORF">AHMF7616_00680</name>
</gene>
<feature type="domain" description="Aminotransferase class I/classII large" evidence="3">
    <location>
        <begin position="142"/>
        <end position="356"/>
    </location>
</feature>
<dbReference type="SUPFAM" id="SSF53383">
    <property type="entry name" value="PLP-dependent transferases"/>
    <property type="match status" value="1"/>
</dbReference>
<dbReference type="GO" id="GO:0030170">
    <property type="term" value="F:pyridoxal phosphate binding"/>
    <property type="evidence" value="ECO:0007669"/>
    <property type="project" value="InterPro"/>
</dbReference>
<dbReference type="GO" id="GO:0008710">
    <property type="term" value="F:8-amino-7-oxononanoate synthase activity"/>
    <property type="evidence" value="ECO:0007669"/>
    <property type="project" value="UniProtKB-EC"/>
</dbReference>
<keyword evidence="2 4" id="KW-0808">Transferase</keyword>
<name>A0A369QGR9_9BACT</name>
<evidence type="ECO:0000256" key="2">
    <source>
        <dbReference type="ARBA" id="ARBA00022679"/>
    </source>
</evidence>
<evidence type="ECO:0000259" key="3">
    <source>
        <dbReference type="Pfam" id="PF00155"/>
    </source>
</evidence>
<comment type="caution">
    <text evidence="4">The sequence shown here is derived from an EMBL/GenBank/DDBJ whole genome shotgun (WGS) entry which is preliminary data.</text>
</comment>
<sequence>MLPLLFTRLENSFVVTELPGRTLITESATYLYFSGTSYLGMARNNALQDLVQAGFANYGTNYSSSRLSNVQLKIYAEVENYLATRTKAEAALTVSSGLLAGQMVVKSLDGTGAYFYSPRVHPALWRTATDCYQGHYTDWAERIATLTSEVPDSNIVILTNSLDALTAQAYSFAWITQLSAAKTYTIVIDDSHGFGLTGVNGTGIITMLPPLPDYVQVVVVSSFGKALGIPGGVILSNARLLENLKKQAFFGGGSPAIPAYLTAFIQGEHLYQLARQRLQENIGYFTSLLHQPALFSFFPGYPIFYTKQNQLYYFLLEQKILISHFSYPTPTDSPITRIVLNSLHTPEDLKELAGAINDYCSSVS</sequence>
<evidence type="ECO:0000313" key="5">
    <source>
        <dbReference type="Proteomes" id="UP000253919"/>
    </source>
</evidence>
<dbReference type="EC" id="2.3.1.47" evidence="4"/>
<protein>
    <submittedName>
        <fullName evidence="4">8-amino-7-oxononanoate synthase</fullName>
        <ecNumber evidence="4">2.3.1.47</ecNumber>
    </submittedName>
</protein>
<dbReference type="Gene3D" id="3.90.1150.10">
    <property type="entry name" value="Aspartate Aminotransferase, domain 1"/>
    <property type="match status" value="1"/>
</dbReference>
<proteinExistence type="predicted"/>
<comment type="cofactor">
    <cofactor evidence="1">
        <name>pyridoxal 5'-phosphate</name>
        <dbReference type="ChEBI" id="CHEBI:597326"/>
    </cofactor>
</comment>
<dbReference type="PANTHER" id="PTHR13693">
    <property type="entry name" value="CLASS II AMINOTRANSFERASE/8-AMINO-7-OXONONANOATE SYNTHASE"/>
    <property type="match status" value="1"/>
</dbReference>
<keyword evidence="5" id="KW-1185">Reference proteome</keyword>
<keyword evidence="4" id="KW-0012">Acyltransferase</keyword>
<dbReference type="InterPro" id="IPR015421">
    <property type="entry name" value="PyrdxlP-dep_Trfase_major"/>
</dbReference>
<dbReference type="AlphaFoldDB" id="A0A369QGR9"/>
<accession>A0A369QGR9</accession>
<dbReference type="Gene3D" id="3.40.640.10">
    <property type="entry name" value="Type I PLP-dependent aspartate aminotransferase-like (Major domain)"/>
    <property type="match status" value="1"/>
</dbReference>
<dbReference type="Proteomes" id="UP000253919">
    <property type="component" value="Unassembled WGS sequence"/>
</dbReference>
<reference evidence="4 5" key="1">
    <citation type="submission" date="2018-04" db="EMBL/GenBank/DDBJ databases">
        <title>Adhaeribacter sp. HMF7616 genome sequencing and assembly.</title>
        <authorList>
            <person name="Kang H."/>
            <person name="Kang J."/>
            <person name="Cha I."/>
            <person name="Kim H."/>
            <person name="Joh K."/>
        </authorList>
    </citation>
    <scope>NUCLEOTIDE SEQUENCE [LARGE SCALE GENOMIC DNA]</scope>
    <source>
        <strain evidence="4 5">HMF7616</strain>
    </source>
</reference>
<dbReference type="InterPro" id="IPR015424">
    <property type="entry name" value="PyrdxlP-dep_Trfase"/>
</dbReference>